<name>A0A431WGZ6_9GAMM</name>
<protein>
    <submittedName>
        <fullName evidence="2">Inovirus Gp2 family protein</fullName>
    </submittedName>
</protein>
<organism evidence="2 3">
    <name type="scientific">Shewanella atlantica</name>
    <dbReference type="NCBI Taxonomy" id="271099"/>
    <lineage>
        <taxon>Bacteria</taxon>
        <taxon>Pseudomonadati</taxon>
        <taxon>Pseudomonadota</taxon>
        <taxon>Gammaproteobacteria</taxon>
        <taxon>Alteromonadales</taxon>
        <taxon>Shewanellaceae</taxon>
        <taxon>Shewanella</taxon>
    </lineage>
</organism>
<dbReference type="OrthoDB" id="5593782at2"/>
<accession>A0A431WGZ6</accession>
<dbReference type="RefSeq" id="WP_126504262.1">
    <property type="nucleotide sequence ID" value="NZ_RXNV01000001.1"/>
</dbReference>
<evidence type="ECO:0000313" key="2">
    <source>
        <dbReference type="EMBL" id="RTR34745.1"/>
    </source>
</evidence>
<dbReference type="InterPro" id="IPR057271">
    <property type="entry name" value="YagK_YfjJ_C"/>
</dbReference>
<comment type="caution">
    <text evidence="2">The sequence shown here is derived from an EMBL/GenBank/DDBJ whole genome shotgun (WGS) entry which is preliminary data.</text>
</comment>
<keyword evidence="3" id="KW-1185">Reference proteome</keyword>
<feature type="domain" description="YagK/YfjJ C-terminal" evidence="1">
    <location>
        <begin position="51"/>
        <end position="142"/>
    </location>
</feature>
<dbReference type="AlphaFoldDB" id="A0A431WGZ6"/>
<dbReference type="Pfam" id="PF11726">
    <property type="entry name" value="YagK_YfjJ_C"/>
    <property type="match status" value="1"/>
</dbReference>
<evidence type="ECO:0000313" key="3">
    <source>
        <dbReference type="Proteomes" id="UP000282060"/>
    </source>
</evidence>
<dbReference type="Proteomes" id="UP000282060">
    <property type="component" value="Unassembled WGS sequence"/>
</dbReference>
<gene>
    <name evidence="2" type="ORF">EKG39_03550</name>
</gene>
<dbReference type="EMBL" id="RXNV01000001">
    <property type="protein sequence ID" value="RTR34745.1"/>
    <property type="molecule type" value="Genomic_DNA"/>
</dbReference>
<evidence type="ECO:0000259" key="1">
    <source>
        <dbReference type="Pfam" id="PF11726"/>
    </source>
</evidence>
<reference evidence="2 3" key="1">
    <citation type="submission" date="2018-12" db="EMBL/GenBank/DDBJ databases">
        <authorList>
            <person name="Yu L."/>
        </authorList>
    </citation>
    <scope>NUCLEOTIDE SEQUENCE [LARGE SCALE GENOMIC DNA]</scope>
    <source>
        <strain evidence="2 3">HAW-EB5</strain>
    </source>
</reference>
<proteinExistence type="predicted"/>
<sequence length="200" mass="23251">MDDVLYRKNKYVTKIPYFTYRDEVWQINTRHGGIYTKMLKAIIDQMLAMLSYDTKLFVCRFDLHQIHGTVDSSHLSTFIQALKARLTREYGFRHIGYAWCREKASAQAQHYHLALMLEGHKIRTTYRMAKLVLAEWIKAGGSSIHRCNYHNVTLQSESLMDAVLHLSYLAKVEGKSGIPSRYKAFSPSRLKARTQKRGCE</sequence>